<reference evidence="6 14" key="2">
    <citation type="journal article" date="2016" name="Sci. Rep.">
        <title>Serotype IV Streptococcus agalactiae ST-452 has arisen from large genomic recombination events between CC23 and the hypervirulent CC17 lineages.</title>
        <authorList>
            <person name="Campisi E."/>
            <person name="Rinaudo C.D."/>
            <person name="Donati C."/>
            <person name="Barucco M."/>
            <person name="Torricelli G."/>
            <person name="Edwards M.S."/>
            <person name="Baker C.J."/>
            <person name="Margarit I."/>
            <person name="Rosini R."/>
        </authorList>
    </citation>
    <scope>NUCLEOTIDE SEQUENCE [LARGE SCALE GENOMIC DNA]</scope>
    <source>
        <strain evidence="6 14">CZ-PW-140</strain>
    </source>
</reference>
<reference evidence="12 13" key="1">
    <citation type="journal article" date="2015" name="PLoS ONE">
        <title>Genomic analysis reveals the molecular basis for capsule loss in the group B streptococcus population.</title>
        <authorList>
            <consortium name="DEVANI Consortium"/>
            <person name="Rosini R."/>
            <person name="Campisi E."/>
            <person name="De Chiara M."/>
            <person name="Tettelin H."/>
            <person name="Rinaudo D."/>
            <person name="Toniolo C."/>
            <person name="Metruccio M."/>
            <person name="Guidotti S."/>
            <person name="Sorensen U.B."/>
            <person name="Kilian M."/>
            <person name="Ramirez M."/>
            <person name="Janulczyk R."/>
            <person name="Donati C."/>
            <person name="Grandi G."/>
            <person name="Margarit I."/>
        </authorList>
    </citation>
    <scope>NUCLEOTIDE SEQUENCE [LARGE SCALE GENOMIC DNA]</scope>
    <source>
        <strain evidence="4 13">DK-B-USS-215</strain>
        <strain evidence="3 12">ES-PW-063</strain>
    </source>
</reference>
<dbReference type="Proteomes" id="UP000255140">
    <property type="component" value="Unassembled WGS sequence"/>
</dbReference>
<dbReference type="Proteomes" id="UP000250200">
    <property type="component" value="Unassembled WGS sequence"/>
</dbReference>
<dbReference type="Gene3D" id="1.10.150.260">
    <property type="entry name" value="YozE SAM-like"/>
    <property type="match status" value="1"/>
</dbReference>
<reference evidence="15 16" key="4">
    <citation type="submission" date="2018-06" db="EMBL/GenBank/DDBJ databases">
        <authorList>
            <consortium name="Pathogen Informatics"/>
            <person name="Doyle S."/>
        </authorList>
    </citation>
    <scope>NUCLEOTIDE SEQUENCE [LARGE SCALE GENOMIC DNA]</scope>
    <source>
        <strain evidence="8 15">NCTC8181</strain>
        <strain evidence="9 16">NCTC8185</strain>
        <strain evidence="10 17">NCTC9828</strain>
    </source>
</reference>
<dbReference type="Proteomes" id="UP000256718">
    <property type="component" value="Unassembled WGS sequence"/>
</dbReference>
<dbReference type="SUPFAM" id="SSF140652">
    <property type="entry name" value="YozE-like"/>
    <property type="match status" value="1"/>
</dbReference>
<dbReference type="EMBL" id="LCVB01000030">
    <property type="protein sequence ID" value="KLJ28904.1"/>
    <property type="molecule type" value="Genomic_DNA"/>
</dbReference>
<evidence type="ECO:0000313" key="10">
    <source>
        <dbReference type="EMBL" id="SUN28753.1"/>
    </source>
</evidence>
<dbReference type="KEGG" id="sagc:DN94_06735"/>
<dbReference type="InterPro" id="IPR036806">
    <property type="entry name" value="YozE_SAM-like_sf"/>
</dbReference>
<evidence type="ECO:0000313" key="19">
    <source>
        <dbReference type="Proteomes" id="UP000268870"/>
    </source>
</evidence>
<evidence type="ECO:0000313" key="4">
    <source>
        <dbReference type="EMBL" id="KLL36069.1"/>
    </source>
</evidence>
<dbReference type="EMBL" id="LR134265">
    <property type="protein sequence ID" value="VED64116.1"/>
    <property type="molecule type" value="Genomic_DNA"/>
</dbReference>
<dbReference type="SMR" id="A0A0E1EIP2"/>
<dbReference type="Proteomes" id="UP000254076">
    <property type="component" value="Unassembled WGS sequence"/>
</dbReference>
<dbReference type="EMBL" id="LBKL01000087">
    <property type="protein sequence ID" value="KLL36069.1"/>
    <property type="molecule type" value="Genomic_DNA"/>
</dbReference>
<evidence type="ECO:0000259" key="2">
    <source>
        <dbReference type="Pfam" id="PF06855"/>
    </source>
</evidence>
<reference evidence="5" key="6">
    <citation type="submission" date="2023-05" db="EMBL/GenBank/DDBJ databases">
        <title>Cataloging the Phylogenetic Diversity of Human Bladder Bacteria.</title>
        <authorList>
            <person name="Du J."/>
        </authorList>
    </citation>
    <scope>NUCLEOTIDE SEQUENCE</scope>
    <source>
        <strain evidence="5">UMB8703</strain>
    </source>
</reference>
<sequence>MRKSFYSWLMTQRNPKSNEPVAILADYAFDETTFPKHSSDFETVSRYLEDEASFSFNLTDFDDIWEDYLNH</sequence>
<evidence type="ECO:0000313" key="7">
    <source>
        <dbReference type="EMBL" id="RDY82381.1"/>
    </source>
</evidence>
<dbReference type="Pfam" id="PF06855">
    <property type="entry name" value="YozE_SAM_like"/>
    <property type="match status" value="1"/>
</dbReference>
<evidence type="ECO:0000313" key="5">
    <source>
        <dbReference type="EMBL" id="MDK6899251.1"/>
    </source>
</evidence>
<evidence type="ECO:0000313" key="11">
    <source>
        <dbReference type="EMBL" id="VED64116.1"/>
    </source>
</evidence>
<gene>
    <name evidence="8" type="primary">yozE</name>
    <name evidence="6" type="ORF">AX245_07525</name>
    <name evidence="7" type="ORF">C4618_05480</name>
    <name evidence="8" type="ORF">NCTC8181_01814</name>
    <name evidence="11" type="ORF">NCTC8184_00084</name>
    <name evidence="9" type="ORF">NCTC8185_01660</name>
    <name evidence="10" type="ORF">NCTC9828_01013</name>
    <name evidence="5" type="ORF">QP229_04485</name>
    <name evidence="4" type="ORF">WA04_09360</name>
    <name evidence="3" type="ORF">WA45_07050</name>
</gene>
<dbReference type="Proteomes" id="UP000035346">
    <property type="component" value="Unassembled WGS sequence"/>
</dbReference>
<dbReference type="Proteomes" id="UP001230629">
    <property type="component" value="Unassembled WGS sequence"/>
</dbReference>
<dbReference type="EMBL" id="QHGZ01000138">
    <property type="protein sequence ID" value="RDY82381.1"/>
    <property type="molecule type" value="Genomic_DNA"/>
</dbReference>
<dbReference type="KEGG" id="sagg:EN73_07430"/>
<dbReference type="Proteomes" id="UP000093122">
    <property type="component" value="Unassembled WGS sequence"/>
</dbReference>
<dbReference type="GeneID" id="66886364"/>
<evidence type="ECO:0000313" key="15">
    <source>
        <dbReference type="Proteomes" id="UP000250200"/>
    </source>
</evidence>
<dbReference type="InterPro" id="IPR023089">
    <property type="entry name" value="YozE_SAM-like"/>
</dbReference>
<evidence type="ECO:0000313" key="6">
    <source>
        <dbReference type="EMBL" id="OCM71926.1"/>
    </source>
</evidence>
<dbReference type="Proteomes" id="UP000268870">
    <property type="component" value="Chromosome"/>
</dbReference>
<dbReference type="AlphaFoldDB" id="A0A0E1EIP2"/>
<dbReference type="EMBL" id="UHEQ01000004">
    <property type="protein sequence ID" value="SUN14377.1"/>
    <property type="molecule type" value="Genomic_DNA"/>
</dbReference>
<dbReference type="EMBL" id="MAWT01000011">
    <property type="protein sequence ID" value="OCM71926.1"/>
    <property type="molecule type" value="Genomic_DNA"/>
</dbReference>
<evidence type="ECO:0000256" key="1">
    <source>
        <dbReference type="HAMAP-Rule" id="MF_01538"/>
    </source>
</evidence>
<dbReference type="KEGG" id="sage:EN72_08285"/>
<dbReference type="RefSeq" id="WP_001232073.1">
    <property type="nucleotide sequence ID" value="NZ_AP018935.1"/>
</dbReference>
<dbReference type="OMA" id="WLMTNRN"/>
<dbReference type="NCBIfam" id="NF010193">
    <property type="entry name" value="PRK13672.1"/>
    <property type="match status" value="1"/>
</dbReference>
<dbReference type="EMBL" id="UHEW01000005">
    <property type="protein sequence ID" value="SUN28753.1"/>
    <property type="molecule type" value="Genomic_DNA"/>
</dbReference>
<dbReference type="InterPro" id="IPR010673">
    <property type="entry name" value="UPF0346"/>
</dbReference>
<evidence type="ECO:0000313" key="17">
    <source>
        <dbReference type="Proteomes" id="UP000255140"/>
    </source>
</evidence>
<proteinExistence type="inferred from homology"/>
<feature type="domain" description="YozE SAM-like" evidence="2">
    <location>
        <begin position="4"/>
        <end position="70"/>
    </location>
</feature>
<name>A0A0E1EIP2_STRAG</name>
<reference evidence="11 19" key="5">
    <citation type="submission" date="2018-12" db="EMBL/GenBank/DDBJ databases">
        <authorList>
            <consortium name="Pathogen Informatics"/>
        </authorList>
    </citation>
    <scope>NUCLEOTIDE SEQUENCE [LARGE SCALE GENOMIC DNA]</scope>
    <source>
        <strain evidence="11 19">NCTC8184</strain>
    </source>
</reference>
<dbReference type="Proteomes" id="UP000035174">
    <property type="component" value="Unassembled WGS sequence"/>
</dbReference>
<protein>
    <recommendedName>
        <fullName evidence="1">UPF0346 protein AX245_07525</fullName>
    </recommendedName>
</protein>
<evidence type="ECO:0000313" key="18">
    <source>
        <dbReference type="Proteomes" id="UP000256718"/>
    </source>
</evidence>
<evidence type="ECO:0000313" key="13">
    <source>
        <dbReference type="Proteomes" id="UP000035346"/>
    </source>
</evidence>
<dbReference type="EMBL" id="UAVB01000001">
    <property type="protein sequence ID" value="SQA18763.1"/>
    <property type="molecule type" value="Genomic_DNA"/>
</dbReference>
<evidence type="ECO:0000313" key="8">
    <source>
        <dbReference type="EMBL" id="SQA18763.1"/>
    </source>
</evidence>
<organism evidence="8 15">
    <name type="scientific">Streptococcus agalactiae</name>
    <dbReference type="NCBI Taxonomy" id="1311"/>
    <lineage>
        <taxon>Bacteria</taxon>
        <taxon>Bacillati</taxon>
        <taxon>Bacillota</taxon>
        <taxon>Bacilli</taxon>
        <taxon>Lactobacillales</taxon>
        <taxon>Streptococcaceae</taxon>
        <taxon>Streptococcus</taxon>
    </lineage>
</organism>
<evidence type="ECO:0000313" key="16">
    <source>
        <dbReference type="Proteomes" id="UP000254076"/>
    </source>
</evidence>
<dbReference type="EMBL" id="JASOIH010000002">
    <property type="protein sequence ID" value="MDK6899251.1"/>
    <property type="molecule type" value="Genomic_DNA"/>
</dbReference>
<evidence type="ECO:0000313" key="12">
    <source>
        <dbReference type="Proteomes" id="UP000035174"/>
    </source>
</evidence>
<reference evidence="7 18" key="3">
    <citation type="journal article" date="2018" name="Emerg. Microbes Infect.">
        <title>Phenotypic and molecular analysis of nontypeable Group B streptococci: identification of cps2a and hybrid cps2a/cps5 Group B streptococcal capsule gene clusters.</title>
        <authorList>
            <person name="Alhhazmi A."/>
            <person name="Tyrrell G.J."/>
        </authorList>
    </citation>
    <scope>NUCLEOTIDE SEQUENCE [LARGE SCALE GENOMIC DNA]</scope>
    <source>
        <strain evidence="7 18">PLGBS17</strain>
    </source>
</reference>
<accession>A0A0E1EIP2</accession>
<evidence type="ECO:0000313" key="14">
    <source>
        <dbReference type="Proteomes" id="UP000093122"/>
    </source>
</evidence>
<dbReference type="HAMAP" id="MF_01538">
    <property type="entry name" value="UPF0346"/>
    <property type="match status" value="1"/>
</dbReference>
<evidence type="ECO:0000313" key="3">
    <source>
        <dbReference type="EMBL" id="KLJ28904.1"/>
    </source>
</evidence>
<dbReference type="KEGG" id="sagl:GBS222_1250"/>
<dbReference type="PIRSF" id="PIRSF037262">
    <property type="entry name" value="UCP037262"/>
    <property type="match status" value="1"/>
</dbReference>
<evidence type="ECO:0000313" key="9">
    <source>
        <dbReference type="EMBL" id="SUN14377.1"/>
    </source>
</evidence>
<dbReference type="KEGG" id="sags:SaSA20_1238"/>
<comment type="similarity">
    <text evidence="1">Belongs to the UPF0346 family.</text>
</comment>